<reference evidence="4" key="1">
    <citation type="journal article" date="2010" name="Nat. Biotechnol.">
        <title>Draft genome sequence of the oilseed species Ricinus communis.</title>
        <authorList>
            <person name="Chan A.P."/>
            <person name="Crabtree J."/>
            <person name="Zhao Q."/>
            <person name="Lorenzi H."/>
            <person name="Orvis J."/>
            <person name="Puiu D."/>
            <person name="Melake-Berhan A."/>
            <person name="Jones K.M."/>
            <person name="Redman J."/>
            <person name="Chen G."/>
            <person name="Cahoon E.B."/>
            <person name="Gedil M."/>
            <person name="Stanke M."/>
            <person name="Haas B.J."/>
            <person name="Wortman J.R."/>
            <person name="Fraser-Liggett C.M."/>
            <person name="Ravel J."/>
            <person name="Rabinowicz P.D."/>
        </authorList>
    </citation>
    <scope>NUCLEOTIDE SEQUENCE [LARGE SCALE GENOMIC DNA]</scope>
    <source>
        <strain evidence="4">cv. Hale</strain>
    </source>
</reference>
<protein>
    <submittedName>
        <fullName evidence="3">Uncharacterized protein</fullName>
    </submittedName>
</protein>
<proteinExistence type="inferred from homology"/>
<dbReference type="InterPro" id="IPR035176">
    <property type="entry name" value="PEP"/>
</dbReference>
<keyword evidence="2" id="KW-0611">Plant defense</keyword>
<evidence type="ECO:0000256" key="2">
    <source>
        <dbReference type="ARBA" id="ARBA00022821"/>
    </source>
</evidence>
<organism evidence="3 4">
    <name type="scientific">Ricinus communis</name>
    <name type="common">Castor bean</name>
    <dbReference type="NCBI Taxonomy" id="3988"/>
    <lineage>
        <taxon>Eukaryota</taxon>
        <taxon>Viridiplantae</taxon>
        <taxon>Streptophyta</taxon>
        <taxon>Embryophyta</taxon>
        <taxon>Tracheophyta</taxon>
        <taxon>Spermatophyta</taxon>
        <taxon>Magnoliopsida</taxon>
        <taxon>eudicotyledons</taxon>
        <taxon>Gunneridae</taxon>
        <taxon>Pentapetalae</taxon>
        <taxon>rosids</taxon>
        <taxon>fabids</taxon>
        <taxon>Malpighiales</taxon>
        <taxon>Euphorbiaceae</taxon>
        <taxon>Acalyphoideae</taxon>
        <taxon>Acalypheae</taxon>
        <taxon>Ricinus</taxon>
    </lineage>
</organism>
<evidence type="ECO:0000313" key="4">
    <source>
        <dbReference type="Proteomes" id="UP000008311"/>
    </source>
</evidence>
<evidence type="ECO:0000256" key="1">
    <source>
        <dbReference type="ARBA" id="ARBA00011021"/>
    </source>
</evidence>
<dbReference type="Pfam" id="PF17232">
    <property type="entry name" value="Pep1_7"/>
    <property type="match status" value="1"/>
</dbReference>
<gene>
    <name evidence="3" type="ORF">RCOM_0666210</name>
</gene>
<dbReference type="Proteomes" id="UP000008311">
    <property type="component" value="Unassembled WGS sequence"/>
</dbReference>
<evidence type="ECO:0000313" key="3">
    <source>
        <dbReference type="EMBL" id="EEF33715.1"/>
    </source>
</evidence>
<comment type="similarity">
    <text evidence="1">Belongs to the brassicaceae elicitor peptide family.</text>
</comment>
<name>B9SRQ7_RICCO</name>
<sequence length="139" mass="15606">METSREEDRRKREDSGYNFVSGRCSFWEKLVKSILKCLGYDSPPTVRDQSLHSSPHQAQQGTNITIINAGGRHVMGGSNISQKTTKTTYQQRRRLSLPTASLFVSHQQFLCAFSSPPACFCMLYAFFSKYLQGQTVVGG</sequence>
<accession>B9SRQ7</accession>
<dbReference type="GO" id="GO:0045087">
    <property type="term" value="P:innate immune response"/>
    <property type="evidence" value="ECO:0007669"/>
    <property type="project" value="InterPro"/>
</dbReference>
<keyword evidence="4" id="KW-1185">Reference proteome</keyword>
<dbReference type="InParanoid" id="B9SRQ7"/>
<dbReference type="AlphaFoldDB" id="B9SRQ7"/>
<dbReference type="EMBL" id="EQ974102">
    <property type="protein sequence ID" value="EEF33715.1"/>
    <property type="molecule type" value="Genomic_DNA"/>
</dbReference>